<dbReference type="InterPro" id="IPR025420">
    <property type="entry name" value="DUF4143"/>
</dbReference>
<evidence type="ECO:0000259" key="2">
    <source>
        <dbReference type="Pfam" id="PF13635"/>
    </source>
</evidence>
<dbReference type="Proteomes" id="UP001056981">
    <property type="component" value="Chromosome"/>
</dbReference>
<evidence type="ECO:0000313" key="3">
    <source>
        <dbReference type="EMBL" id="UTC99409.1"/>
    </source>
</evidence>
<evidence type="ECO:0000259" key="1">
    <source>
        <dbReference type="Pfam" id="PF13173"/>
    </source>
</evidence>
<dbReference type="PROSITE" id="PS51257">
    <property type="entry name" value="PROKAR_LIPOPROTEIN"/>
    <property type="match status" value="1"/>
</dbReference>
<sequence>MKKKLVKRHIIKKLKQLVSSFPIVALTGCRQCGKSTLLKYLFPDWKYVSLEDLDIRQAAQTDPRYFLSLYPEKAIFDEVQRVPDLFSYIQTHTDSIGKTGIYILSGSQNFLLMQSISQTLAGRCAVLNLSTFSIRELKASNLLIENIDECLFTGFYPRIYDQKPQPQDFYRSYIKTYIERDIRDLKNINDLSSFHKFIRLCAGRTGQILNLTELSNEAGLSVITARSWLSVLETSGLIFFLKPYSKNYGKRLIKSPKLYFYDTGLVCSLLGIEKPEQVGTHYLRGGIFETLIISTYYKNEFFRGRDAEAFYWRNSNGLEIDLIIETLSKGKPLLKIYEIKSSATMNEKFFSSIKKFCSISGTEIKNSNVVYAGNLSLPATDEHSAYISWKDW</sequence>
<dbReference type="AlphaFoldDB" id="A0A9Q9BGC6"/>
<dbReference type="EMBL" id="CP051635">
    <property type="protein sequence ID" value="UTC99409.1"/>
    <property type="molecule type" value="Genomic_DNA"/>
</dbReference>
<dbReference type="RefSeq" id="WP_253716711.1">
    <property type="nucleotide sequence ID" value="NZ_CP051522.1"/>
</dbReference>
<feature type="domain" description="DUF4143" evidence="2">
    <location>
        <begin position="179"/>
        <end position="328"/>
    </location>
</feature>
<feature type="domain" description="AAA" evidence="1">
    <location>
        <begin position="21"/>
        <end position="137"/>
    </location>
</feature>
<dbReference type="GO" id="GO:0005524">
    <property type="term" value="F:ATP binding"/>
    <property type="evidence" value="ECO:0007669"/>
    <property type="project" value="UniProtKB-KW"/>
</dbReference>
<keyword evidence="3" id="KW-0067">ATP-binding</keyword>
<dbReference type="PANTHER" id="PTHR43566">
    <property type="entry name" value="CONSERVED PROTEIN"/>
    <property type="match status" value="1"/>
</dbReference>
<keyword evidence="3" id="KW-0547">Nucleotide-binding</keyword>
<accession>A0A9Q9BGC6</accession>
<evidence type="ECO:0000313" key="4">
    <source>
        <dbReference type="Proteomes" id="UP001056981"/>
    </source>
</evidence>
<gene>
    <name evidence="3" type="ORF">E4N86_01270</name>
</gene>
<dbReference type="InterPro" id="IPR027417">
    <property type="entry name" value="P-loop_NTPase"/>
</dbReference>
<proteinExistence type="predicted"/>
<protein>
    <submittedName>
        <fullName evidence="3">ATP-binding protein</fullName>
    </submittedName>
</protein>
<dbReference type="Pfam" id="PF13173">
    <property type="entry name" value="AAA_14"/>
    <property type="match status" value="1"/>
</dbReference>
<name>A0A9Q9BGC6_TREDN</name>
<dbReference type="SUPFAM" id="SSF52540">
    <property type="entry name" value="P-loop containing nucleoside triphosphate hydrolases"/>
    <property type="match status" value="1"/>
</dbReference>
<reference evidence="3" key="1">
    <citation type="submission" date="2020-04" db="EMBL/GenBank/DDBJ databases">
        <title>Comparative genomics of oral phylogroup-2 Treponema strains.</title>
        <authorList>
            <person name="Zeng H."/>
            <person name="Chan Y.K."/>
            <person name="Watt R.M."/>
        </authorList>
    </citation>
    <scope>NUCLEOTIDE SEQUENCE</scope>
    <source>
        <strain evidence="3">OMZ 905</strain>
    </source>
</reference>
<organism evidence="3 4">
    <name type="scientific">Treponema denticola</name>
    <dbReference type="NCBI Taxonomy" id="158"/>
    <lineage>
        <taxon>Bacteria</taxon>
        <taxon>Pseudomonadati</taxon>
        <taxon>Spirochaetota</taxon>
        <taxon>Spirochaetia</taxon>
        <taxon>Spirochaetales</taxon>
        <taxon>Treponemataceae</taxon>
        <taxon>Treponema</taxon>
    </lineage>
</organism>
<dbReference type="PANTHER" id="PTHR43566:SF2">
    <property type="entry name" value="DUF4143 DOMAIN-CONTAINING PROTEIN"/>
    <property type="match status" value="1"/>
</dbReference>
<dbReference type="InterPro" id="IPR041682">
    <property type="entry name" value="AAA_14"/>
</dbReference>
<dbReference type="Pfam" id="PF13635">
    <property type="entry name" value="DUF4143"/>
    <property type="match status" value="1"/>
</dbReference>